<dbReference type="RefSeq" id="WP_250924199.1">
    <property type="nucleotide sequence ID" value="NZ_JAMQAW010000095.1"/>
</dbReference>
<reference evidence="3" key="1">
    <citation type="submission" date="2022-06" db="EMBL/GenBank/DDBJ databases">
        <title>Genome public.</title>
        <authorList>
            <person name="Sun Q."/>
        </authorList>
    </citation>
    <scope>NUCLEOTIDE SEQUENCE</scope>
    <source>
        <strain evidence="3">CWNU-1</strain>
    </source>
</reference>
<dbReference type="EMBL" id="JAMQAW010000095">
    <property type="protein sequence ID" value="MCM2393908.1"/>
    <property type="molecule type" value="Genomic_DNA"/>
</dbReference>
<dbReference type="Proteomes" id="UP001431429">
    <property type="component" value="Unassembled WGS sequence"/>
</dbReference>
<dbReference type="Pfam" id="PF13466">
    <property type="entry name" value="STAS_2"/>
    <property type="match status" value="1"/>
</dbReference>
<evidence type="ECO:0000259" key="2">
    <source>
        <dbReference type="PROSITE" id="PS50801"/>
    </source>
</evidence>
<keyword evidence="1" id="KW-1133">Transmembrane helix</keyword>
<protein>
    <submittedName>
        <fullName evidence="3">STAS domain-containing protein</fullName>
    </submittedName>
</protein>
<dbReference type="Gene3D" id="3.30.750.24">
    <property type="entry name" value="STAS domain"/>
    <property type="match status" value="1"/>
</dbReference>
<accession>A0ABT0V2Z2</accession>
<dbReference type="PROSITE" id="PS50801">
    <property type="entry name" value="STAS"/>
    <property type="match status" value="1"/>
</dbReference>
<dbReference type="CDD" id="cd07043">
    <property type="entry name" value="STAS_anti-anti-sigma_factors"/>
    <property type="match status" value="1"/>
</dbReference>
<keyword evidence="1" id="KW-0812">Transmembrane</keyword>
<sequence length="194" mass="20825">MSPRTETGQTHPCHRARLCAADSISRSRSARAAQAGDVMARFSHHTRFITNLGHGQTQAIVHLAGELDQDSRTDAQAVLALCITTRPAHITVDLTRLTLLDRSGLTVLRTAQHQAADEGIPFTLTGRPPLIVARLLNLTGTPFPPSDQTAEVSQTVCCRLGDTRRAASRRTAARTVMVALAVVTVLASLLTTFA</sequence>
<gene>
    <name evidence="3" type="ORF">NBG84_37525</name>
</gene>
<keyword evidence="1" id="KW-0472">Membrane</keyword>
<feature type="domain" description="STAS" evidence="2">
    <location>
        <begin position="60"/>
        <end position="140"/>
    </location>
</feature>
<proteinExistence type="predicted"/>
<organism evidence="3 4">
    <name type="scientific">Streptomyces albipurpureus</name>
    <dbReference type="NCBI Taxonomy" id="2897419"/>
    <lineage>
        <taxon>Bacteria</taxon>
        <taxon>Bacillati</taxon>
        <taxon>Actinomycetota</taxon>
        <taxon>Actinomycetes</taxon>
        <taxon>Kitasatosporales</taxon>
        <taxon>Streptomycetaceae</taxon>
        <taxon>Streptomyces</taxon>
    </lineage>
</organism>
<dbReference type="SUPFAM" id="SSF52091">
    <property type="entry name" value="SpoIIaa-like"/>
    <property type="match status" value="1"/>
</dbReference>
<evidence type="ECO:0000313" key="3">
    <source>
        <dbReference type="EMBL" id="MCM2393908.1"/>
    </source>
</evidence>
<evidence type="ECO:0000313" key="4">
    <source>
        <dbReference type="Proteomes" id="UP001431429"/>
    </source>
</evidence>
<comment type="caution">
    <text evidence="3">The sequence shown here is derived from an EMBL/GenBank/DDBJ whole genome shotgun (WGS) entry which is preliminary data.</text>
</comment>
<feature type="transmembrane region" description="Helical" evidence="1">
    <location>
        <begin position="172"/>
        <end position="193"/>
    </location>
</feature>
<keyword evidence="4" id="KW-1185">Reference proteome</keyword>
<evidence type="ECO:0000256" key="1">
    <source>
        <dbReference type="SAM" id="Phobius"/>
    </source>
</evidence>
<name>A0ABT0V2Z2_9ACTN</name>
<dbReference type="InterPro" id="IPR002645">
    <property type="entry name" value="STAS_dom"/>
</dbReference>
<dbReference type="InterPro" id="IPR036513">
    <property type="entry name" value="STAS_dom_sf"/>
</dbReference>
<dbReference type="InterPro" id="IPR058548">
    <property type="entry name" value="MlaB-like_STAS"/>
</dbReference>